<comment type="caution">
    <text evidence="11">The sequence shown here is derived from an EMBL/GenBank/DDBJ whole genome shotgun (WGS) entry which is preliminary data.</text>
</comment>
<evidence type="ECO:0000313" key="12">
    <source>
        <dbReference type="Proteomes" id="UP001556367"/>
    </source>
</evidence>
<dbReference type="InterPro" id="IPR015815">
    <property type="entry name" value="HIBADH-related"/>
</dbReference>
<dbReference type="NCBIfam" id="TIGR01692">
    <property type="entry name" value="HIBADH"/>
    <property type="match status" value="1"/>
</dbReference>
<feature type="domain" description="6-phosphogluconate dehydrogenase NADP-binding" evidence="9">
    <location>
        <begin position="22"/>
        <end position="200"/>
    </location>
</feature>
<reference evidence="12" key="1">
    <citation type="submission" date="2024-06" db="EMBL/GenBank/DDBJ databases">
        <title>Multi-omics analyses provide insights into the biosynthesis of the anticancer antibiotic pleurotin in Hohenbuehelia grisea.</title>
        <authorList>
            <person name="Weaver J.A."/>
            <person name="Alberti F."/>
        </authorList>
    </citation>
    <scope>NUCLEOTIDE SEQUENCE [LARGE SCALE GENOMIC DNA]</scope>
    <source>
        <strain evidence="12">T-177</strain>
    </source>
</reference>
<protein>
    <recommendedName>
        <fullName evidence="3 8">3-hydroxyisobutyrate dehydrogenase</fullName>
        <shortName evidence="8">HIBADH</shortName>
        <ecNumber evidence="3 8">1.1.1.31</ecNumber>
    </recommendedName>
</protein>
<dbReference type="InterPro" id="IPR006115">
    <property type="entry name" value="6PGDH_NADP-bd"/>
</dbReference>
<dbReference type="PANTHER" id="PTHR22981">
    <property type="entry name" value="3-HYDROXYISOBUTYRATE DEHYDROGENASE-RELATED"/>
    <property type="match status" value="1"/>
</dbReference>
<dbReference type="Proteomes" id="UP001556367">
    <property type="component" value="Unassembled WGS sequence"/>
</dbReference>
<dbReference type="SUPFAM" id="SSF51735">
    <property type="entry name" value="NAD(P)-binding Rossmann-fold domains"/>
    <property type="match status" value="1"/>
</dbReference>
<dbReference type="InterPro" id="IPR013328">
    <property type="entry name" value="6PGD_dom2"/>
</dbReference>
<dbReference type="SUPFAM" id="SSF48179">
    <property type="entry name" value="6-phosphogluconate dehydrogenase C-terminal domain-like"/>
    <property type="match status" value="1"/>
</dbReference>
<dbReference type="PANTHER" id="PTHR22981:SF7">
    <property type="entry name" value="3-HYDROXYISOBUTYRATE DEHYDROGENASE, MITOCHONDRIAL"/>
    <property type="match status" value="1"/>
</dbReference>
<dbReference type="EC" id="1.1.1.31" evidence="3 8"/>
<accession>A0ABR3IVI8</accession>
<dbReference type="InterPro" id="IPR008927">
    <property type="entry name" value="6-PGluconate_DH-like_C_sf"/>
</dbReference>
<dbReference type="InterPro" id="IPR029154">
    <property type="entry name" value="HIBADH-like_NADP-bd"/>
</dbReference>
<keyword evidence="12" id="KW-1185">Reference proteome</keyword>
<comment type="catalytic activity">
    <reaction evidence="7 8">
        <text>3-hydroxy-2-methylpropanoate + NAD(+) = 2-methyl-3-oxopropanoate + NADH + H(+)</text>
        <dbReference type="Rhea" id="RHEA:17681"/>
        <dbReference type="ChEBI" id="CHEBI:11805"/>
        <dbReference type="ChEBI" id="CHEBI:15378"/>
        <dbReference type="ChEBI" id="CHEBI:57540"/>
        <dbReference type="ChEBI" id="CHEBI:57700"/>
        <dbReference type="ChEBI" id="CHEBI:57945"/>
        <dbReference type="EC" id="1.1.1.31"/>
    </reaction>
</comment>
<evidence type="ECO:0000259" key="10">
    <source>
        <dbReference type="Pfam" id="PF14833"/>
    </source>
</evidence>
<evidence type="ECO:0000256" key="8">
    <source>
        <dbReference type="RuleBase" id="RU910714"/>
    </source>
</evidence>
<organism evidence="11 12">
    <name type="scientific">Hohenbuehelia grisea</name>
    <dbReference type="NCBI Taxonomy" id="104357"/>
    <lineage>
        <taxon>Eukaryota</taxon>
        <taxon>Fungi</taxon>
        <taxon>Dikarya</taxon>
        <taxon>Basidiomycota</taxon>
        <taxon>Agaricomycotina</taxon>
        <taxon>Agaricomycetes</taxon>
        <taxon>Agaricomycetidae</taxon>
        <taxon>Agaricales</taxon>
        <taxon>Pleurotineae</taxon>
        <taxon>Pleurotaceae</taxon>
        <taxon>Hohenbuehelia</taxon>
    </lineage>
</organism>
<evidence type="ECO:0000256" key="4">
    <source>
        <dbReference type="ARBA" id="ARBA00022456"/>
    </source>
</evidence>
<dbReference type="Pfam" id="PF14833">
    <property type="entry name" value="NAD_binding_11"/>
    <property type="match status" value="1"/>
</dbReference>
<proteinExistence type="inferred from homology"/>
<dbReference type="Gene3D" id="3.40.50.720">
    <property type="entry name" value="NAD(P)-binding Rossmann-like Domain"/>
    <property type="match status" value="1"/>
</dbReference>
<evidence type="ECO:0000259" key="9">
    <source>
        <dbReference type="Pfam" id="PF03446"/>
    </source>
</evidence>
<keyword evidence="4 8" id="KW-0101">Branched-chain amino acid catabolism</keyword>
<sequence>MRPSLSRLQALAAQVPRERTTSFIGLGRMGYEMAFNLFSKQYAESKDRRFLVCDAIPKATQSFCENFTAQFPGANIGIAQTPEEAAQNAQTVVTMLPSSPQVQSVYAEANGVIPALRALPEKLAKSTICIDSTTLDVNVARRVAQSVISTGADMVDAPVSGGVTGAKAATLSFLVGGAESAFEIAHPVLALMGKRIIYCGPSGAGLGAKICNNLVLGVQQIVVGEAMLLGGKLGLDPAVLAGVINSSTGGCWASSVNNPVPKALENQSAPCERDYEGGFATALMLKDMGLATDIAETCASPLPLGVAAQRLYAQVIKDEPDLAKKDFSSVYQYLSNAATEGRKVNI</sequence>
<dbReference type="PIRSF" id="PIRSF000103">
    <property type="entry name" value="HIBADH"/>
    <property type="match status" value="1"/>
</dbReference>
<dbReference type="InterPro" id="IPR002204">
    <property type="entry name" value="3-OH-isobutyrate_DH-rel_CS"/>
</dbReference>
<evidence type="ECO:0000256" key="1">
    <source>
        <dbReference type="ARBA" id="ARBA00005109"/>
    </source>
</evidence>
<keyword evidence="6 8" id="KW-0520">NAD</keyword>
<evidence type="ECO:0000256" key="3">
    <source>
        <dbReference type="ARBA" id="ARBA00012991"/>
    </source>
</evidence>
<evidence type="ECO:0000256" key="2">
    <source>
        <dbReference type="ARBA" id="ARBA00006013"/>
    </source>
</evidence>
<gene>
    <name evidence="11" type="ORF">HGRIS_013460</name>
</gene>
<feature type="domain" description="3-hydroxyisobutyrate dehydrogenase-like NAD-binding" evidence="10">
    <location>
        <begin position="203"/>
        <end position="334"/>
    </location>
</feature>
<dbReference type="PROSITE" id="PS00895">
    <property type="entry name" value="3_HYDROXYISOBUT_DH"/>
    <property type="match status" value="1"/>
</dbReference>
<evidence type="ECO:0000313" key="11">
    <source>
        <dbReference type="EMBL" id="KAL0947341.1"/>
    </source>
</evidence>
<dbReference type="InterPro" id="IPR011548">
    <property type="entry name" value="HIBADH"/>
</dbReference>
<comment type="pathway">
    <text evidence="1 8">Amino-acid degradation; L-valine degradation.</text>
</comment>
<dbReference type="EMBL" id="JASNQZ010000015">
    <property type="protein sequence ID" value="KAL0947341.1"/>
    <property type="molecule type" value="Genomic_DNA"/>
</dbReference>
<dbReference type="Gene3D" id="1.10.1040.10">
    <property type="entry name" value="N-(1-d-carboxylethyl)-l-norvaline Dehydrogenase, domain 2"/>
    <property type="match status" value="1"/>
</dbReference>
<keyword evidence="5 8" id="KW-0560">Oxidoreductase</keyword>
<evidence type="ECO:0000256" key="6">
    <source>
        <dbReference type="ARBA" id="ARBA00023027"/>
    </source>
</evidence>
<evidence type="ECO:0000256" key="5">
    <source>
        <dbReference type="ARBA" id="ARBA00023002"/>
    </source>
</evidence>
<name>A0ABR3IVI8_9AGAR</name>
<comment type="similarity">
    <text evidence="2">Belongs to the HIBADH-related family. 3-hydroxyisobutyrate dehydrogenase subfamily.</text>
</comment>
<dbReference type="InterPro" id="IPR036291">
    <property type="entry name" value="NAD(P)-bd_dom_sf"/>
</dbReference>
<dbReference type="Pfam" id="PF03446">
    <property type="entry name" value="NAD_binding_2"/>
    <property type="match status" value="1"/>
</dbReference>
<evidence type="ECO:0000256" key="7">
    <source>
        <dbReference type="ARBA" id="ARBA00049197"/>
    </source>
</evidence>